<protein>
    <submittedName>
        <fullName evidence="3">Response regulator containing a CheY-like receiver domain and an HD-GYP domain</fullName>
    </submittedName>
</protein>
<keyword evidence="2" id="KW-0812">Transmembrane</keyword>
<feature type="transmembrane region" description="Helical" evidence="2">
    <location>
        <begin position="20"/>
        <end position="37"/>
    </location>
</feature>
<dbReference type="EMBL" id="CACVAZ010000098">
    <property type="protein sequence ID" value="CAA6815341.1"/>
    <property type="molecule type" value="Genomic_DNA"/>
</dbReference>
<evidence type="ECO:0000313" key="3">
    <source>
        <dbReference type="EMBL" id="CAA6815341.1"/>
    </source>
</evidence>
<feature type="transmembrane region" description="Helical" evidence="2">
    <location>
        <begin position="288"/>
        <end position="309"/>
    </location>
</feature>
<organism evidence="3">
    <name type="scientific">uncultured Sulfurovum sp</name>
    <dbReference type="NCBI Taxonomy" id="269237"/>
    <lineage>
        <taxon>Bacteria</taxon>
        <taxon>Pseudomonadati</taxon>
        <taxon>Campylobacterota</taxon>
        <taxon>Epsilonproteobacteria</taxon>
        <taxon>Campylobacterales</taxon>
        <taxon>Sulfurovaceae</taxon>
        <taxon>Sulfurovum</taxon>
        <taxon>environmental samples</taxon>
    </lineage>
</organism>
<keyword evidence="1" id="KW-0378">Hydrolase</keyword>
<keyword evidence="2" id="KW-1133">Transmembrane helix</keyword>
<sequence>MREKVAFYYQKLSLIQKLSIPLVMASIFGFILTLVIVKQVQLIDSNTVFLKDELVPTLEKSTNNLALLKKIAENLTFATLTAEEEMVLEIQDHVIIEKNLRTIMENQNLPLHNVDIYLNSFMDYFQTATNYALIIIENSALSEEDRANSQELLLKYNKSQADFQALKSEIKKELTLRTALMEELSLEVVYYTITFIMVFSIVLFFASYINYRDFNDYDIIEGQRKELVKVNDNLQSSIEYAFLIQEAILPLSDVLDGYTKDNFVCWKPKDTVGGDIYFVVELESKHEVLVMVIDGVGHGVAGAFLTILVKALETQIVARINQGLLEPSPAKILEYFNQTIKSMLKQEKGS</sequence>
<dbReference type="PANTHER" id="PTHR43156:SF9">
    <property type="entry name" value="HAMP DOMAIN-CONTAINING PROTEIN"/>
    <property type="match status" value="1"/>
</dbReference>
<evidence type="ECO:0000256" key="1">
    <source>
        <dbReference type="ARBA" id="ARBA00022801"/>
    </source>
</evidence>
<evidence type="ECO:0000256" key="2">
    <source>
        <dbReference type="SAM" id="Phobius"/>
    </source>
</evidence>
<dbReference type="Gene3D" id="3.60.40.10">
    <property type="entry name" value="PPM-type phosphatase domain"/>
    <property type="match status" value="1"/>
</dbReference>
<keyword evidence="2" id="KW-0472">Membrane</keyword>
<feature type="transmembrane region" description="Helical" evidence="2">
    <location>
        <begin position="188"/>
        <end position="209"/>
    </location>
</feature>
<name>A0A6S6T3J2_9BACT</name>
<dbReference type="PANTHER" id="PTHR43156">
    <property type="entry name" value="STAGE II SPORULATION PROTEIN E-RELATED"/>
    <property type="match status" value="1"/>
</dbReference>
<dbReference type="GO" id="GO:0016791">
    <property type="term" value="F:phosphatase activity"/>
    <property type="evidence" value="ECO:0007669"/>
    <property type="project" value="TreeGrafter"/>
</dbReference>
<accession>A0A6S6T3J2</accession>
<proteinExistence type="predicted"/>
<reference evidence="3" key="1">
    <citation type="submission" date="2020-01" db="EMBL/GenBank/DDBJ databases">
        <authorList>
            <person name="Meier V. D."/>
            <person name="Meier V D."/>
        </authorList>
    </citation>
    <scope>NUCLEOTIDE SEQUENCE</scope>
    <source>
        <strain evidence="3">HLG_WM_MAG_02</strain>
    </source>
</reference>
<gene>
    <name evidence="3" type="ORF">HELGO_WM17213</name>
</gene>
<dbReference type="InterPro" id="IPR036457">
    <property type="entry name" value="PPM-type-like_dom_sf"/>
</dbReference>
<feature type="non-terminal residue" evidence="3">
    <location>
        <position position="350"/>
    </location>
</feature>
<dbReference type="AlphaFoldDB" id="A0A6S6T3J2"/>
<dbReference type="InterPro" id="IPR052016">
    <property type="entry name" value="Bact_Sigma-Reg"/>
</dbReference>